<comment type="caution">
    <text evidence="2">The sequence shown here is derived from an EMBL/GenBank/DDBJ whole genome shotgun (WGS) entry which is preliminary data.</text>
</comment>
<organism evidence="2 3">
    <name type="scientific">Streptomyces rhizosphaericola</name>
    <dbReference type="NCBI Taxonomy" id="2564098"/>
    <lineage>
        <taxon>Bacteria</taxon>
        <taxon>Bacillati</taxon>
        <taxon>Actinomycetota</taxon>
        <taxon>Actinomycetes</taxon>
        <taxon>Kitasatosporales</taxon>
        <taxon>Streptomycetaceae</taxon>
        <taxon>Streptomyces</taxon>
    </lineage>
</organism>
<dbReference type="Proteomes" id="UP000306274">
    <property type="component" value="Unassembled WGS sequence"/>
</dbReference>
<feature type="transmembrane region" description="Helical" evidence="1">
    <location>
        <begin position="12"/>
        <end position="34"/>
    </location>
</feature>
<gene>
    <name evidence="2" type="ORF">E5Z02_04745</name>
</gene>
<evidence type="ECO:0008006" key="4">
    <source>
        <dbReference type="Google" id="ProtNLM"/>
    </source>
</evidence>
<accession>A0ABY2PK24</accession>
<evidence type="ECO:0000313" key="3">
    <source>
        <dbReference type="Proteomes" id="UP000306274"/>
    </source>
</evidence>
<dbReference type="EMBL" id="SRZK01000026">
    <property type="protein sequence ID" value="TGZ11437.1"/>
    <property type="molecule type" value="Genomic_DNA"/>
</dbReference>
<reference evidence="2 3" key="1">
    <citation type="submission" date="2019-04" db="EMBL/GenBank/DDBJ databases">
        <title>Streptomyces rhizosphaericola sp. nov., an actinobacterium isolated from the wheat rhizosphere.</title>
        <authorList>
            <person name="Vargas Hoyos H.A."/>
            <person name="Santos S.N."/>
            <person name="Genuario D.B."/>
            <person name="Melo I.S."/>
            <person name="Da Silva L.J."/>
            <person name="Da Silva F.S.P."/>
            <person name="Zucchi T.D."/>
        </authorList>
    </citation>
    <scope>NUCLEOTIDE SEQUENCE [LARGE SCALE GENOMIC DNA]</scope>
    <source>
        <strain evidence="2 3">1AS2c</strain>
    </source>
</reference>
<name>A0ABY2PK24_9ACTN</name>
<dbReference type="RefSeq" id="WP_136015580.1">
    <property type="nucleotide sequence ID" value="NZ_SRZK01000026.1"/>
</dbReference>
<proteinExistence type="predicted"/>
<keyword evidence="1" id="KW-0472">Membrane</keyword>
<feature type="transmembrane region" description="Helical" evidence="1">
    <location>
        <begin position="96"/>
        <end position="117"/>
    </location>
</feature>
<keyword evidence="1" id="KW-0812">Transmembrane</keyword>
<feature type="transmembrane region" description="Helical" evidence="1">
    <location>
        <begin position="55"/>
        <end position="76"/>
    </location>
</feature>
<keyword evidence="3" id="KW-1185">Reference proteome</keyword>
<protein>
    <recommendedName>
        <fullName evidence="4">DUF1449 family protein</fullName>
    </recommendedName>
</protein>
<evidence type="ECO:0000313" key="2">
    <source>
        <dbReference type="EMBL" id="TGZ11437.1"/>
    </source>
</evidence>
<evidence type="ECO:0000256" key="1">
    <source>
        <dbReference type="SAM" id="Phobius"/>
    </source>
</evidence>
<sequence length="233" mass="23971">MGEFLDAALGFPAVIFGAALVVVVGFWLLVLVGAADQDAFDSDIGSRTGPDSGSAGFGGVPVTVSVSLLVLVAWFGSLSGTVLLHRTGVTGTARTVLAVAVLLGSLLLAWGAVRLLAHLFRRYFPAEPPPSRMDFVGRVCTIRTGSVTAVFGQAEVAAADGSTAVVQVRQAPRGPRPAAPHAEEILVRGSTGLLYAFDEEGEFFWVSPYDAALAPGPKEKPGGLLGLPEAGNG</sequence>
<keyword evidence="1" id="KW-1133">Transmembrane helix</keyword>